<dbReference type="EMBL" id="CP000157">
    <property type="protein sequence ID" value="ABC62653.1"/>
    <property type="molecule type" value="Genomic_DNA"/>
</dbReference>
<dbReference type="AlphaFoldDB" id="Q2NCD8"/>
<organism evidence="4 5">
    <name type="scientific">Erythrobacter litoralis (strain HTCC2594)</name>
    <dbReference type="NCBI Taxonomy" id="314225"/>
    <lineage>
        <taxon>Bacteria</taxon>
        <taxon>Pseudomonadati</taxon>
        <taxon>Pseudomonadota</taxon>
        <taxon>Alphaproteobacteria</taxon>
        <taxon>Sphingomonadales</taxon>
        <taxon>Erythrobacteraceae</taxon>
        <taxon>Erythrobacter/Porphyrobacter group</taxon>
        <taxon>Erythrobacter</taxon>
    </lineage>
</organism>
<keyword evidence="5" id="KW-1185">Reference proteome</keyword>
<evidence type="ECO:0000256" key="3">
    <source>
        <dbReference type="SAM" id="SignalP"/>
    </source>
</evidence>
<evidence type="ECO:0000256" key="2">
    <source>
        <dbReference type="SAM" id="MobiDB-lite"/>
    </source>
</evidence>
<dbReference type="PROSITE" id="PS51257">
    <property type="entry name" value="PROKAR_LIPOPROTEIN"/>
    <property type="match status" value="1"/>
</dbReference>
<dbReference type="OrthoDB" id="7505503at2"/>
<feature type="compositionally biased region" description="Low complexity" evidence="2">
    <location>
        <begin position="43"/>
        <end position="52"/>
    </location>
</feature>
<dbReference type="STRING" id="314225.ELI_02805"/>
<keyword evidence="3" id="KW-0732">Signal</keyword>
<dbReference type="RefSeq" id="WP_011413529.1">
    <property type="nucleotide sequence ID" value="NC_007722.1"/>
</dbReference>
<dbReference type="HOGENOM" id="CLU_1560603_0_0_5"/>
<evidence type="ECO:0000256" key="1">
    <source>
        <dbReference type="SAM" id="Coils"/>
    </source>
</evidence>
<evidence type="ECO:0000313" key="4">
    <source>
        <dbReference type="EMBL" id="ABC62653.1"/>
    </source>
</evidence>
<feature type="chain" id="PRO_5004213030" description="Lipoprotein" evidence="3">
    <location>
        <begin position="23"/>
        <end position="171"/>
    </location>
</feature>
<evidence type="ECO:0008006" key="6">
    <source>
        <dbReference type="Google" id="ProtNLM"/>
    </source>
</evidence>
<dbReference type="KEGG" id="eli:ELI_02805"/>
<name>Q2NCD8_ERYLH</name>
<reference evidence="5" key="1">
    <citation type="journal article" date="2009" name="J. Bacteriol.">
        <title>Complete genome sequence of Erythrobacter litoralis HTCC2594.</title>
        <authorList>
            <person name="Oh H.M."/>
            <person name="Giovannoni S.J."/>
            <person name="Ferriera S."/>
            <person name="Johnson J."/>
            <person name="Cho J.C."/>
        </authorList>
    </citation>
    <scope>NUCLEOTIDE SEQUENCE [LARGE SCALE GENOMIC DNA]</scope>
    <source>
        <strain evidence="5">HTCC2594</strain>
    </source>
</reference>
<feature type="coiled-coil region" evidence="1">
    <location>
        <begin position="137"/>
        <end position="164"/>
    </location>
</feature>
<proteinExistence type="predicted"/>
<dbReference type="eggNOG" id="ENOG5030211">
    <property type="taxonomic scope" value="Bacteria"/>
</dbReference>
<gene>
    <name evidence="4" type="ordered locus">ELI_02805</name>
</gene>
<evidence type="ECO:0000313" key="5">
    <source>
        <dbReference type="Proteomes" id="UP000008808"/>
    </source>
</evidence>
<sequence length="171" mass="18173">MPISRTALPLFAALGLGACASAGEDYPSLAIRDAERQSGSFTPAESEAAAPVEPDPPAPELLDRLVQLQSQAQSAHRAFVALAPAASRRVEAARGAGLASDRWAEAQIAISELDSQRSLTAVPMADLDELLVRRAIELEQRAEIVEAQAQVQALLEEEDAVLRRLKGALAR</sequence>
<feature type="region of interest" description="Disordered" evidence="2">
    <location>
        <begin position="36"/>
        <end position="58"/>
    </location>
</feature>
<feature type="signal peptide" evidence="3">
    <location>
        <begin position="1"/>
        <end position="22"/>
    </location>
</feature>
<keyword evidence="1" id="KW-0175">Coiled coil</keyword>
<protein>
    <recommendedName>
        <fullName evidence="6">Lipoprotein</fullName>
    </recommendedName>
</protein>
<dbReference type="Proteomes" id="UP000008808">
    <property type="component" value="Chromosome"/>
</dbReference>
<accession>Q2NCD8</accession>